<dbReference type="SMART" id="SM00387">
    <property type="entry name" value="HATPase_c"/>
    <property type="match status" value="1"/>
</dbReference>
<comment type="caution">
    <text evidence="7">The sequence shown here is derived from an EMBL/GenBank/DDBJ whole genome shotgun (WGS) entry which is preliminary data.</text>
</comment>
<sequence>MLGFIQQTQKYAIQFEMLQQWTLLFALYLSTKFNAMSILALCSLKEFFFCKINAQLPSLNKLQIIHLIGSDLILFTIILLEDNNQVYLSVTTIMVHWLIIFHISKSKIARKNINSSTQQEIHDKIMIDSAGNTQNHSCLKLKEKVSHHESPTHERDNKLEILSIFPQGIGLIKITEKKIELEYHNENLLKLSMAEQSDQILSSLFCLEQQSIQEDQEKQQNDYKNSMSSFSTFQQTPIPCNLINKANRNEKRSQTNKLQSSQKLELFRQNSVLSNIDYKGVILRKCDTLEESILEQELRLISSQMRKVDFQNYMKNQNQLIQEHVVILGYQKGQDGKKNRTIEVKLYNALIIDVPYILMLIRDITHRDYIQQLRDYSKQKSKTLSFVSHEYRTPLNCIIDMLEQGVDEDQKYSSQTMIMEKEVRRSTKTNIPIKMAKQIKIALDHAKYLQNLSDDLLDLAQIKVGKFKINKAKFNFNQLLETCVDLFQVMAERKQIKLYINYDNKAPRYICSDPSRLKQIMINLLGNAFKFTEEGSVTIKVSQINLRLEISVVDTGIGMTEEDQLRIFQAFGKGNSEEHKKMNKSGVGLGLLISNQILQNLNQDLQNGLKFKSQYKKGSTFYFQIQYQDINEIKSLNSMEERNQDSEESITMQQQQEESIHKVYVHNQASIFKRSTKAIMTTQIMIVDDVCMNIDMLKRRLAQIGQDHIDSATNGYLAIEKCQKKWQANQDYYKLIFMDLEMPTINGIQTTKKILELSQKYGINVKIIGCSAYECSEQKQECLNAGMKDYITKPIQLQDLKRITFYYLFLINIQILFITINQNKNSTKTIFLFNFNFFFQQILINNTNIYQKSLIKSMIKSSFYLKQRVSELHIKNNQLKNEVEIINDLYEQEQINCQSKQKTQQFFCKIKLHKMTLKFWNFKMHQNIEMIKLLKMNNEYRKIGNKSKTLRKQSNPKIS</sequence>
<evidence type="ECO:0000259" key="6">
    <source>
        <dbReference type="PROSITE" id="PS50110"/>
    </source>
</evidence>
<keyword evidence="8" id="KW-1185">Reference proteome</keyword>
<dbReference type="InterPro" id="IPR003594">
    <property type="entry name" value="HATPase_dom"/>
</dbReference>
<feature type="domain" description="Response regulatory" evidence="6">
    <location>
        <begin position="683"/>
        <end position="808"/>
    </location>
</feature>
<feature type="transmembrane region" description="Helical" evidence="4">
    <location>
        <begin position="803"/>
        <end position="820"/>
    </location>
</feature>
<keyword evidence="4" id="KW-1133">Transmembrane helix</keyword>
<dbReference type="PROSITE" id="PS50110">
    <property type="entry name" value="RESPONSE_REGULATORY"/>
    <property type="match status" value="1"/>
</dbReference>
<proteinExistence type="predicted"/>
<feature type="modified residue" description="4-aspartylphosphate" evidence="2">
    <location>
        <position position="739"/>
    </location>
</feature>
<evidence type="ECO:0000256" key="2">
    <source>
        <dbReference type="PROSITE-ProRule" id="PRU00169"/>
    </source>
</evidence>
<dbReference type="PANTHER" id="PTHR43719:SF28">
    <property type="entry name" value="PEROXIDE STRESS-ACTIVATED HISTIDINE KINASE MAK1-RELATED"/>
    <property type="match status" value="1"/>
</dbReference>
<feature type="transmembrane region" description="Helical" evidence="4">
    <location>
        <begin position="62"/>
        <end position="80"/>
    </location>
</feature>
<evidence type="ECO:0000313" key="7">
    <source>
        <dbReference type="EMBL" id="CAD8188821.1"/>
    </source>
</evidence>
<feature type="transmembrane region" description="Helical" evidence="4">
    <location>
        <begin position="86"/>
        <end position="103"/>
    </location>
</feature>
<organism evidence="7 8">
    <name type="scientific">Paramecium pentaurelia</name>
    <dbReference type="NCBI Taxonomy" id="43138"/>
    <lineage>
        <taxon>Eukaryota</taxon>
        <taxon>Sar</taxon>
        <taxon>Alveolata</taxon>
        <taxon>Ciliophora</taxon>
        <taxon>Intramacronucleata</taxon>
        <taxon>Oligohymenophorea</taxon>
        <taxon>Peniculida</taxon>
        <taxon>Parameciidae</taxon>
        <taxon>Paramecium</taxon>
    </lineage>
</organism>
<dbReference type="AlphaFoldDB" id="A0A8S1WIS1"/>
<accession>A0A8S1WIS1</accession>
<evidence type="ECO:0000256" key="1">
    <source>
        <dbReference type="ARBA" id="ARBA00022553"/>
    </source>
</evidence>
<dbReference type="Pfam" id="PF02518">
    <property type="entry name" value="HATPase_c"/>
    <property type="match status" value="1"/>
</dbReference>
<dbReference type="InterPro" id="IPR005467">
    <property type="entry name" value="His_kinase_dom"/>
</dbReference>
<dbReference type="PANTHER" id="PTHR43719">
    <property type="entry name" value="TWO-COMPONENT HISTIDINE KINASE"/>
    <property type="match status" value="1"/>
</dbReference>
<dbReference type="PROSITE" id="PS50109">
    <property type="entry name" value="HIS_KIN"/>
    <property type="match status" value="1"/>
</dbReference>
<dbReference type="CDD" id="cd17546">
    <property type="entry name" value="REC_hyHK_CKI1_RcsC-like"/>
    <property type="match status" value="1"/>
</dbReference>
<gene>
    <name evidence="7" type="ORF">PPENT_87.1.T0920108</name>
</gene>
<keyword evidence="4" id="KW-0472">Membrane</keyword>
<evidence type="ECO:0000313" key="8">
    <source>
        <dbReference type="Proteomes" id="UP000689195"/>
    </source>
</evidence>
<name>A0A8S1WIS1_9CILI</name>
<dbReference type="OrthoDB" id="298073at2759"/>
<evidence type="ECO:0000256" key="4">
    <source>
        <dbReference type="SAM" id="Phobius"/>
    </source>
</evidence>
<evidence type="ECO:0000259" key="5">
    <source>
        <dbReference type="PROSITE" id="PS50109"/>
    </source>
</evidence>
<dbReference type="InterPro" id="IPR050956">
    <property type="entry name" value="2C_system_His_kinase"/>
</dbReference>
<dbReference type="Proteomes" id="UP000689195">
    <property type="component" value="Unassembled WGS sequence"/>
</dbReference>
<dbReference type="InterPro" id="IPR001789">
    <property type="entry name" value="Sig_transdc_resp-reg_receiver"/>
</dbReference>
<feature type="coiled-coil region" evidence="3">
    <location>
        <begin position="869"/>
        <end position="896"/>
    </location>
</feature>
<dbReference type="SMART" id="SM00448">
    <property type="entry name" value="REC"/>
    <property type="match status" value="1"/>
</dbReference>
<dbReference type="Pfam" id="PF00072">
    <property type="entry name" value="Response_reg"/>
    <property type="match status" value="1"/>
</dbReference>
<dbReference type="CDD" id="cd00082">
    <property type="entry name" value="HisKA"/>
    <property type="match status" value="1"/>
</dbReference>
<keyword evidence="3" id="KW-0175">Coiled coil</keyword>
<reference evidence="7" key="1">
    <citation type="submission" date="2021-01" db="EMBL/GenBank/DDBJ databases">
        <authorList>
            <consortium name="Genoscope - CEA"/>
            <person name="William W."/>
        </authorList>
    </citation>
    <scope>NUCLEOTIDE SEQUENCE</scope>
</reference>
<protein>
    <submittedName>
        <fullName evidence="7">Uncharacterized protein</fullName>
    </submittedName>
</protein>
<dbReference type="GO" id="GO:0000155">
    <property type="term" value="F:phosphorelay sensor kinase activity"/>
    <property type="evidence" value="ECO:0007669"/>
    <property type="project" value="InterPro"/>
</dbReference>
<dbReference type="InterPro" id="IPR003661">
    <property type="entry name" value="HisK_dim/P_dom"/>
</dbReference>
<keyword evidence="4" id="KW-0812">Transmembrane</keyword>
<evidence type="ECO:0000256" key="3">
    <source>
        <dbReference type="SAM" id="Coils"/>
    </source>
</evidence>
<dbReference type="EMBL" id="CAJJDO010000092">
    <property type="protein sequence ID" value="CAD8188821.1"/>
    <property type="molecule type" value="Genomic_DNA"/>
</dbReference>
<keyword evidence="1 2" id="KW-0597">Phosphoprotein</keyword>
<feature type="transmembrane region" description="Helical" evidence="4">
    <location>
        <begin position="20"/>
        <end position="41"/>
    </location>
</feature>
<feature type="domain" description="Histidine kinase" evidence="5">
    <location>
        <begin position="386"/>
        <end position="629"/>
    </location>
</feature>